<accession>A0ACB8D2N7</accession>
<sequence>MFALVKFLEEFDNNRLYVVSVNSILDFRLQHTEDFDNRTIYSVFWVDEANNENTRAYEAQVLLLAESREELEHKKSNKRVPMPKIRMEEHSDDDKRAKKQDKQVSQKCKFMQVNARSASYSRILEKHVQDAKKKAMGEQSSEPNHQSRSPKKPHWECDTSSSDESLISSAELRKEIAEKKMWKERSLKLEKENEVLLEQVASLQRCLESKIFQGEGIHAKLGHVAKGRGKMDDDLHVDKNDQGNAQDHFPSIPEGIVISANQAAKILNNKKATLVCKDTAHAIWGTDGLLNRSVSGVAAPKLRAAGELPKQPLTPTKVNVVTATVRHWGQLKGEDVTTAVASITKLLSEKIQDVRKSSKRLALAKEHHSLMLTDLLYCLFFAVPPPRSSIFCSPSSSGATIPTPTPMSSEYIAETDFVSSVANDVCMSELSSHLRTNSPLQPSYDVRNSAAADVPLQRIEACASSTVASWLQHLSSENQILMPSHAWNYHNISVEGVECLCFVEMTKCTTFALKIMELVACREGYRATKRVLGHEVSSVVVGVRCETQQTTDITVCLGHSISKSFVVEVLREKGSQAFS</sequence>
<organism evidence="1 2">
    <name type="scientific">Dermacentor silvarum</name>
    <name type="common">Tick</name>
    <dbReference type="NCBI Taxonomy" id="543639"/>
    <lineage>
        <taxon>Eukaryota</taxon>
        <taxon>Metazoa</taxon>
        <taxon>Ecdysozoa</taxon>
        <taxon>Arthropoda</taxon>
        <taxon>Chelicerata</taxon>
        <taxon>Arachnida</taxon>
        <taxon>Acari</taxon>
        <taxon>Parasitiformes</taxon>
        <taxon>Ixodida</taxon>
        <taxon>Ixodoidea</taxon>
        <taxon>Ixodidae</taxon>
        <taxon>Rhipicephalinae</taxon>
        <taxon>Dermacentor</taxon>
    </lineage>
</organism>
<comment type="caution">
    <text evidence="1">The sequence shown here is derived from an EMBL/GenBank/DDBJ whole genome shotgun (WGS) entry which is preliminary data.</text>
</comment>
<evidence type="ECO:0000313" key="2">
    <source>
        <dbReference type="Proteomes" id="UP000821865"/>
    </source>
</evidence>
<dbReference type="EMBL" id="CM023472">
    <property type="protein sequence ID" value="KAH7958672.1"/>
    <property type="molecule type" value="Genomic_DNA"/>
</dbReference>
<proteinExistence type="predicted"/>
<reference evidence="1" key="1">
    <citation type="submission" date="2020-05" db="EMBL/GenBank/DDBJ databases">
        <title>Large-scale comparative analyses of tick genomes elucidate their genetic diversity and vector capacities.</title>
        <authorList>
            <person name="Jia N."/>
            <person name="Wang J."/>
            <person name="Shi W."/>
            <person name="Du L."/>
            <person name="Sun Y."/>
            <person name="Zhan W."/>
            <person name="Jiang J."/>
            <person name="Wang Q."/>
            <person name="Zhang B."/>
            <person name="Ji P."/>
            <person name="Sakyi L.B."/>
            <person name="Cui X."/>
            <person name="Yuan T."/>
            <person name="Jiang B."/>
            <person name="Yang W."/>
            <person name="Lam T.T.-Y."/>
            <person name="Chang Q."/>
            <person name="Ding S."/>
            <person name="Wang X."/>
            <person name="Zhu J."/>
            <person name="Ruan X."/>
            <person name="Zhao L."/>
            <person name="Wei J."/>
            <person name="Que T."/>
            <person name="Du C."/>
            <person name="Cheng J."/>
            <person name="Dai P."/>
            <person name="Han X."/>
            <person name="Huang E."/>
            <person name="Gao Y."/>
            <person name="Liu J."/>
            <person name="Shao H."/>
            <person name="Ye R."/>
            <person name="Li L."/>
            <person name="Wei W."/>
            <person name="Wang X."/>
            <person name="Wang C."/>
            <person name="Yang T."/>
            <person name="Huo Q."/>
            <person name="Li W."/>
            <person name="Guo W."/>
            <person name="Chen H."/>
            <person name="Zhou L."/>
            <person name="Ni X."/>
            <person name="Tian J."/>
            <person name="Zhou Y."/>
            <person name="Sheng Y."/>
            <person name="Liu T."/>
            <person name="Pan Y."/>
            <person name="Xia L."/>
            <person name="Li J."/>
            <person name="Zhao F."/>
            <person name="Cao W."/>
        </authorList>
    </citation>
    <scope>NUCLEOTIDE SEQUENCE</scope>
    <source>
        <strain evidence="1">Dsil-2018</strain>
    </source>
</reference>
<evidence type="ECO:0000313" key="1">
    <source>
        <dbReference type="EMBL" id="KAH7958672.1"/>
    </source>
</evidence>
<gene>
    <name evidence="1" type="ORF">HPB49_004136</name>
</gene>
<keyword evidence="2" id="KW-1185">Reference proteome</keyword>
<name>A0ACB8D2N7_DERSI</name>
<dbReference type="Proteomes" id="UP000821865">
    <property type="component" value="Chromosome 3"/>
</dbReference>
<protein>
    <submittedName>
        <fullName evidence="1">Uncharacterized protein</fullName>
    </submittedName>
</protein>